<dbReference type="InterPro" id="IPR000073">
    <property type="entry name" value="AB_hydrolase_1"/>
</dbReference>
<dbReference type="PANTHER" id="PTHR43798">
    <property type="entry name" value="MONOACYLGLYCEROL LIPASE"/>
    <property type="match status" value="1"/>
</dbReference>
<feature type="domain" description="AB hydrolase-1" evidence="1">
    <location>
        <begin position="16"/>
        <end position="239"/>
    </location>
</feature>
<dbReference type="InterPro" id="IPR050266">
    <property type="entry name" value="AB_hydrolase_sf"/>
</dbReference>
<dbReference type="EMBL" id="FUYJ01000011">
    <property type="protein sequence ID" value="SKB06510.1"/>
    <property type="molecule type" value="Genomic_DNA"/>
</dbReference>
<evidence type="ECO:0000313" key="2">
    <source>
        <dbReference type="EMBL" id="SKB06510.1"/>
    </source>
</evidence>
<dbReference type="RefSeq" id="WP_009499245.1">
    <property type="nucleotide sequence ID" value="NZ_FUYJ01000011.1"/>
</dbReference>
<evidence type="ECO:0000313" key="3">
    <source>
        <dbReference type="Proteomes" id="UP000190042"/>
    </source>
</evidence>
<accession>A0A1T4YXJ4</accession>
<protein>
    <submittedName>
        <fullName evidence="2">Pimeloyl-ACP methyl ester carboxylesterase</fullName>
    </submittedName>
</protein>
<organism evidence="2 3">
    <name type="scientific">Sporosarcina newyorkensis</name>
    <dbReference type="NCBI Taxonomy" id="759851"/>
    <lineage>
        <taxon>Bacteria</taxon>
        <taxon>Bacillati</taxon>
        <taxon>Bacillota</taxon>
        <taxon>Bacilli</taxon>
        <taxon>Bacillales</taxon>
        <taxon>Caryophanaceae</taxon>
        <taxon>Sporosarcina</taxon>
    </lineage>
</organism>
<dbReference type="Gene3D" id="3.40.50.1820">
    <property type="entry name" value="alpha/beta hydrolase"/>
    <property type="match status" value="1"/>
</dbReference>
<gene>
    <name evidence="2" type="ORF">SAMN04244570_0166</name>
</gene>
<evidence type="ECO:0000259" key="1">
    <source>
        <dbReference type="Pfam" id="PF12697"/>
    </source>
</evidence>
<reference evidence="3" key="1">
    <citation type="submission" date="2017-02" db="EMBL/GenBank/DDBJ databases">
        <authorList>
            <person name="Varghese N."/>
            <person name="Submissions S."/>
        </authorList>
    </citation>
    <scope>NUCLEOTIDE SEQUENCE [LARGE SCALE GENOMIC DNA]</scope>
    <source>
        <strain evidence="3">DSM 23966</strain>
    </source>
</reference>
<dbReference type="Pfam" id="PF12697">
    <property type="entry name" value="Abhydrolase_6"/>
    <property type="match status" value="1"/>
</dbReference>
<dbReference type="AlphaFoldDB" id="A0A1T4YXJ4"/>
<keyword evidence="3" id="KW-1185">Reference proteome</keyword>
<proteinExistence type="predicted"/>
<dbReference type="InterPro" id="IPR029058">
    <property type="entry name" value="AB_hydrolase_fold"/>
</dbReference>
<dbReference type="SUPFAM" id="SSF53474">
    <property type="entry name" value="alpha/beta-Hydrolases"/>
    <property type="match status" value="1"/>
</dbReference>
<dbReference type="Proteomes" id="UP000190042">
    <property type="component" value="Unassembled WGS sequence"/>
</dbReference>
<name>A0A1T4YXJ4_9BACL</name>
<sequence length="265" mass="29807">MALHYKEAGDSNGELLLFIHGGGVDGWMWDQQIPKFSNYHILVPTLQGHGERSDKTSFSIHQNAVELLELLEEKQGSKRIHIVGFSIGAQIGLEMIRLAPNFIHSAMINSALLTPMKFAVPFVKPMIKLTYPLIQNRQFARQQAKQLYLDREFFERYYTTSLQMSSDTLIEMIQENLSFSLSEDLESSTTRILATAGTKESRSVIKSVSRLAQFNNCQSLLISDVGHGFPIAQPEAFNRLLTHWLTTRSLSRVRSVASPTHGSAP</sequence>